<dbReference type="PANTHER" id="PTHR30093">
    <property type="entry name" value="GENERAL SECRETION PATHWAY PROTEIN G"/>
    <property type="match status" value="1"/>
</dbReference>
<evidence type="ECO:0000256" key="3">
    <source>
        <dbReference type="ARBA" id="ARBA00022692"/>
    </source>
</evidence>
<evidence type="ECO:0000256" key="5">
    <source>
        <dbReference type="ARBA" id="ARBA00023136"/>
    </source>
</evidence>
<evidence type="ECO:0000313" key="8">
    <source>
        <dbReference type="Proteomes" id="UP000178684"/>
    </source>
</evidence>
<evidence type="ECO:0000256" key="6">
    <source>
        <dbReference type="SAM" id="Phobius"/>
    </source>
</evidence>
<dbReference type="GO" id="GO:0015628">
    <property type="term" value="P:protein secretion by the type II secretion system"/>
    <property type="evidence" value="ECO:0007669"/>
    <property type="project" value="InterPro"/>
</dbReference>
<evidence type="ECO:0008006" key="9">
    <source>
        <dbReference type="Google" id="ProtNLM"/>
    </source>
</evidence>
<organism evidence="7 8">
    <name type="scientific">Candidatus Giovannonibacteria bacterium RIFCSPLOWO2_01_FULL_46_13</name>
    <dbReference type="NCBI Taxonomy" id="1798352"/>
    <lineage>
        <taxon>Bacteria</taxon>
        <taxon>Candidatus Giovannoniibacteriota</taxon>
    </lineage>
</organism>
<dbReference type="PRINTS" id="PR00813">
    <property type="entry name" value="BCTERIALGSPG"/>
</dbReference>
<dbReference type="InterPro" id="IPR012902">
    <property type="entry name" value="N_methyl_site"/>
</dbReference>
<reference evidence="7 8" key="1">
    <citation type="journal article" date="2016" name="Nat. Commun.">
        <title>Thousands of microbial genomes shed light on interconnected biogeochemical processes in an aquifer system.</title>
        <authorList>
            <person name="Anantharaman K."/>
            <person name="Brown C.T."/>
            <person name="Hug L.A."/>
            <person name="Sharon I."/>
            <person name="Castelle C.J."/>
            <person name="Probst A.J."/>
            <person name="Thomas B.C."/>
            <person name="Singh A."/>
            <person name="Wilkins M.J."/>
            <person name="Karaoz U."/>
            <person name="Brodie E.L."/>
            <person name="Williams K.H."/>
            <person name="Hubbard S.S."/>
            <person name="Banfield J.F."/>
        </authorList>
    </citation>
    <scope>NUCLEOTIDE SEQUENCE [LARGE SCALE GENOMIC DNA]</scope>
</reference>
<sequence length="192" mass="20989">MAQNTYKKGFTLIELLMVIAIIGILSSVVLASINSTRAKARDANRISDIKQIQIALELYRETNGSYPIVKDSAGKKASTNSNTCHSYQINPLMPKADCWWGTHAESLATRLSPYIKLPVPPQHAVDPDPVTAWPGCSGTNRKSVYAYFANPTASEYKIYAFIEKSPCPSVSTQDGGIRPEAFEVFSSGGQAW</sequence>
<dbReference type="PANTHER" id="PTHR30093:SF44">
    <property type="entry name" value="TYPE II SECRETION SYSTEM CORE PROTEIN G"/>
    <property type="match status" value="1"/>
</dbReference>
<evidence type="ECO:0000256" key="1">
    <source>
        <dbReference type="ARBA" id="ARBA00004167"/>
    </source>
</evidence>
<protein>
    <recommendedName>
        <fullName evidence="9">Type II secretion system protein GspG C-terminal domain-containing protein</fullName>
    </recommendedName>
</protein>
<dbReference type="NCBIfam" id="TIGR02532">
    <property type="entry name" value="IV_pilin_GFxxxE"/>
    <property type="match status" value="1"/>
</dbReference>
<dbReference type="GO" id="GO:0015627">
    <property type="term" value="C:type II protein secretion system complex"/>
    <property type="evidence" value="ECO:0007669"/>
    <property type="project" value="InterPro"/>
</dbReference>
<evidence type="ECO:0000313" key="7">
    <source>
        <dbReference type="EMBL" id="OGF82722.1"/>
    </source>
</evidence>
<dbReference type="Proteomes" id="UP000178684">
    <property type="component" value="Unassembled WGS sequence"/>
</dbReference>
<keyword evidence="4 6" id="KW-1133">Transmembrane helix</keyword>
<dbReference type="Pfam" id="PF07963">
    <property type="entry name" value="N_methyl"/>
    <property type="match status" value="1"/>
</dbReference>
<name>A0A1F5X4B0_9BACT</name>
<dbReference type="InterPro" id="IPR045584">
    <property type="entry name" value="Pilin-like"/>
</dbReference>
<comment type="caution">
    <text evidence="7">The sequence shown here is derived from an EMBL/GenBank/DDBJ whole genome shotgun (WGS) entry which is preliminary data.</text>
</comment>
<evidence type="ECO:0000256" key="2">
    <source>
        <dbReference type="ARBA" id="ARBA00022481"/>
    </source>
</evidence>
<keyword evidence="3 6" id="KW-0812">Transmembrane</keyword>
<dbReference type="InterPro" id="IPR000983">
    <property type="entry name" value="Bac_GSPG_pilin"/>
</dbReference>
<keyword evidence="2" id="KW-0488">Methylation</keyword>
<dbReference type="Gene3D" id="3.30.700.10">
    <property type="entry name" value="Glycoprotein, Type 4 Pilin"/>
    <property type="match status" value="1"/>
</dbReference>
<dbReference type="PROSITE" id="PS00409">
    <property type="entry name" value="PROKAR_NTER_METHYL"/>
    <property type="match status" value="1"/>
</dbReference>
<dbReference type="EMBL" id="MFIE01000014">
    <property type="protein sequence ID" value="OGF82722.1"/>
    <property type="molecule type" value="Genomic_DNA"/>
</dbReference>
<gene>
    <name evidence="7" type="ORF">A3B18_00395</name>
</gene>
<feature type="transmembrane region" description="Helical" evidence="6">
    <location>
        <begin position="12"/>
        <end position="33"/>
    </location>
</feature>
<comment type="subcellular location">
    <subcellularLocation>
        <location evidence="1">Membrane</location>
        <topology evidence="1">Single-pass membrane protein</topology>
    </subcellularLocation>
</comment>
<dbReference type="SUPFAM" id="SSF54523">
    <property type="entry name" value="Pili subunits"/>
    <property type="match status" value="1"/>
</dbReference>
<accession>A0A1F5X4B0</accession>
<proteinExistence type="predicted"/>
<dbReference type="AlphaFoldDB" id="A0A1F5X4B0"/>
<keyword evidence="5 6" id="KW-0472">Membrane</keyword>
<dbReference type="GO" id="GO:0016020">
    <property type="term" value="C:membrane"/>
    <property type="evidence" value="ECO:0007669"/>
    <property type="project" value="UniProtKB-SubCell"/>
</dbReference>
<evidence type="ECO:0000256" key="4">
    <source>
        <dbReference type="ARBA" id="ARBA00022989"/>
    </source>
</evidence>